<organism evidence="3 4">
    <name type="scientific">Aphanomyces astaci</name>
    <name type="common">Crayfish plague agent</name>
    <dbReference type="NCBI Taxonomy" id="112090"/>
    <lineage>
        <taxon>Eukaryota</taxon>
        <taxon>Sar</taxon>
        <taxon>Stramenopiles</taxon>
        <taxon>Oomycota</taxon>
        <taxon>Saprolegniomycetes</taxon>
        <taxon>Saprolegniales</taxon>
        <taxon>Verrucalvaceae</taxon>
        <taxon>Aphanomyces</taxon>
    </lineage>
</organism>
<reference evidence="3 4" key="1">
    <citation type="submission" date="2019-06" db="EMBL/GenBank/DDBJ databases">
        <title>Genomics analysis of Aphanomyces spp. identifies a new class of oomycete effector associated with host adaptation.</title>
        <authorList>
            <person name="Gaulin E."/>
        </authorList>
    </citation>
    <scope>NUCLEOTIDE SEQUENCE [LARGE SCALE GENOMIC DNA]</scope>
    <source>
        <strain evidence="3 4">E</strain>
    </source>
</reference>
<feature type="region of interest" description="Disordered" evidence="1">
    <location>
        <begin position="176"/>
        <end position="207"/>
    </location>
</feature>
<name>A0A6A5AR71_APHAT</name>
<dbReference type="GO" id="GO:0034704">
    <property type="term" value="C:calcium channel complex"/>
    <property type="evidence" value="ECO:0007669"/>
    <property type="project" value="TreeGrafter"/>
</dbReference>
<evidence type="ECO:0000313" key="4">
    <source>
        <dbReference type="Proteomes" id="UP000469452"/>
    </source>
</evidence>
<evidence type="ECO:0000256" key="1">
    <source>
        <dbReference type="SAM" id="MobiDB-lite"/>
    </source>
</evidence>
<dbReference type="GO" id="GO:0005790">
    <property type="term" value="C:smooth endoplasmic reticulum"/>
    <property type="evidence" value="ECO:0007669"/>
    <property type="project" value="TreeGrafter"/>
</dbReference>
<feature type="domain" description="Ryanodine receptor Ryr" evidence="2">
    <location>
        <begin position="74"/>
        <end position="163"/>
    </location>
</feature>
<dbReference type="GO" id="GO:0014808">
    <property type="term" value="P:release of sequestered calcium ion into cytosol by sarcoplasmic reticulum"/>
    <property type="evidence" value="ECO:0007669"/>
    <property type="project" value="TreeGrafter"/>
</dbReference>
<dbReference type="EMBL" id="VJMI01010276">
    <property type="protein sequence ID" value="KAF0756314.1"/>
    <property type="molecule type" value="Genomic_DNA"/>
</dbReference>
<dbReference type="AlphaFoldDB" id="A0A6A5AR71"/>
<dbReference type="InterPro" id="IPR015925">
    <property type="entry name" value="Ryanodine_IP3_receptor"/>
</dbReference>
<dbReference type="Gene3D" id="1.10.490.160">
    <property type="match status" value="1"/>
</dbReference>
<dbReference type="VEuPathDB" id="FungiDB:H257_08287"/>
<dbReference type="GO" id="GO:0005219">
    <property type="term" value="F:ryanodine-sensitive calcium-release channel activity"/>
    <property type="evidence" value="ECO:0007669"/>
    <property type="project" value="TreeGrafter"/>
</dbReference>
<comment type="caution">
    <text evidence="3">The sequence shown here is derived from an EMBL/GenBank/DDBJ whole genome shotgun (WGS) entry which is preliminary data.</text>
</comment>
<sequence length="239" mass="26289">MSYGQLTDNAKQYDRESSIETLKVIQALGYAIHPKGASLHPPPASTTLAPSDDGGITQVWDVEFGVAAPQGETYVPKPITTTDIDLSSELTSLVELLAENSHDVWAKKRMHEGWVYGPRRNDATKEHDGLVPYVYLTSEEKDMDRNSAVQTVKCILRCGFTFQHKRTNARAKFRMFGGQPKSSEPDLKPLPPLSAAKESAVQSPVPSTPNAVIDHHVLPNPPADSALPQVHQLHINIQH</sequence>
<dbReference type="GO" id="GO:0006941">
    <property type="term" value="P:striated muscle contraction"/>
    <property type="evidence" value="ECO:0007669"/>
    <property type="project" value="TreeGrafter"/>
</dbReference>
<dbReference type="Pfam" id="PF02026">
    <property type="entry name" value="RyR"/>
    <property type="match status" value="1"/>
</dbReference>
<gene>
    <name evidence="3" type="ORF">AaE_004685</name>
</gene>
<accession>A0A6A5AR71</accession>
<dbReference type="InterPro" id="IPR003032">
    <property type="entry name" value="Ryanodine_rcpt"/>
</dbReference>
<protein>
    <recommendedName>
        <fullName evidence="2">Ryanodine receptor Ryr domain-containing protein</fullName>
    </recommendedName>
</protein>
<evidence type="ECO:0000259" key="2">
    <source>
        <dbReference type="Pfam" id="PF02026"/>
    </source>
</evidence>
<evidence type="ECO:0000313" key="3">
    <source>
        <dbReference type="EMBL" id="KAF0756314.1"/>
    </source>
</evidence>
<dbReference type="Proteomes" id="UP000469452">
    <property type="component" value="Unassembled WGS sequence"/>
</dbReference>
<dbReference type="PANTHER" id="PTHR46399:SF8">
    <property type="entry name" value="B30.2_SPRY DOMAIN-CONTAINING PROTEIN"/>
    <property type="match status" value="1"/>
</dbReference>
<dbReference type="PANTHER" id="PTHR46399">
    <property type="entry name" value="B30.2/SPRY DOMAIN-CONTAINING PROTEIN"/>
    <property type="match status" value="1"/>
</dbReference>
<proteinExistence type="predicted"/>